<dbReference type="InterPro" id="IPR014710">
    <property type="entry name" value="RmlC-like_jellyroll"/>
</dbReference>
<name>A0A0A2KI39_PENIT</name>
<dbReference type="STRING" id="40296.A0A0A2KI39"/>
<gene>
    <name evidence="2" type="ORF">PITC_009230</name>
</gene>
<dbReference type="Gene3D" id="2.60.120.10">
    <property type="entry name" value="Jelly Rolls"/>
    <property type="match status" value="1"/>
</dbReference>
<dbReference type="Proteomes" id="UP000030104">
    <property type="component" value="Unassembled WGS sequence"/>
</dbReference>
<dbReference type="InterPro" id="IPR011051">
    <property type="entry name" value="RmlC_Cupin_sf"/>
</dbReference>
<evidence type="ECO:0000256" key="1">
    <source>
        <dbReference type="SAM" id="MobiDB-lite"/>
    </source>
</evidence>
<evidence type="ECO:0000313" key="3">
    <source>
        <dbReference type="Proteomes" id="UP000030104"/>
    </source>
</evidence>
<dbReference type="PhylomeDB" id="A0A0A2KI39"/>
<reference evidence="2 3" key="1">
    <citation type="journal article" date="2015" name="Mol. Plant Microbe Interact.">
        <title>Genome, transcriptome, and functional analyses of Penicillium expansum provide new insights into secondary metabolism and pathogenicity.</title>
        <authorList>
            <person name="Ballester A.R."/>
            <person name="Marcet-Houben M."/>
            <person name="Levin E."/>
            <person name="Sela N."/>
            <person name="Selma-Lazaro C."/>
            <person name="Carmona L."/>
            <person name="Wisniewski M."/>
            <person name="Droby S."/>
            <person name="Gonzalez-Candelas L."/>
            <person name="Gabaldon T."/>
        </authorList>
    </citation>
    <scope>NUCLEOTIDE SEQUENCE [LARGE SCALE GENOMIC DNA]</scope>
    <source>
        <strain evidence="2 3">PHI-1</strain>
    </source>
</reference>
<dbReference type="SUPFAM" id="SSF51182">
    <property type="entry name" value="RmlC-like cupins"/>
    <property type="match status" value="1"/>
</dbReference>
<feature type="compositionally biased region" description="Basic and acidic residues" evidence="1">
    <location>
        <begin position="256"/>
        <end position="276"/>
    </location>
</feature>
<dbReference type="AlphaFoldDB" id="A0A0A2KI39"/>
<proteinExistence type="predicted"/>
<evidence type="ECO:0000313" key="2">
    <source>
        <dbReference type="EMBL" id="KGO67472.1"/>
    </source>
</evidence>
<dbReference type="HOGENOM" id="CLU_068080_1_0_1"/>
<dbReference type="OrthoDB" id="9976870at2759"/>
<dbReference type="CDD" id="cd02208">
    <property type="entry name" value="cupin_RmlC-like"/>
    <property type="match status" value="1"/>
</dbReference>
<keyword evidence="3" id="KW-1185">Reference proteome</keyword>
<protein>
    <submittedName>
        <fullName evidence="2">Cupin 2, conserved barrel</fullName>
    </submittedName>
</protein>
<accession>A0A0A2KI39</accession>
<dbReference type="EMBL" id="JQGA01001283">
    <property type="protein sequence ID" value="KGO67472.1"/>
    <property type="molecule type" value="Genomic_DNA"/>
</dbReference>
<organism evidence="2 3">
    <name type="scientific">Penicillium italicum</name>
    <name type="common">Blue mold</name>
    <dbReference type="NCBI Taxonomy" id="40296"/>
    <lineage>
        <taxon>Eukaryota</taxon>
        <taxon>Fungi</taxon>
        <taxon>Dikarya</taxon>
        <taxon>Ascomycota</taxon>
        <taxon>Pezizomycotina</taxon>
        <taxon>Eurotiomycetes</taxon>
        <taxon>Eurotiomycetidae</taxon>
        <taxon>Eurotiales</taxon>
        <taxon>Aspergillaceae</taxon>
        <taxon>Penicillium</taxon>
    </lineage>
</organism>
<comment type="caution">
    <text evidence="2">The sequence shown here is derived from an EMBL/GenBank/DDBJ whole genome shotgun (WGS) entry which is preliminary data.</text>
</comment>
<sequence length="276" mass="31327">MAPCKPRTFTAGQDPLTKFDGAISVRNLPRPPDRLFLFRGTMRPSRGIYAKLIATGQKPPTHFHPSQWEFFRVLRGNLTIEFNGRAIHRTSSDGELAVPPYTHHVIYGTPGTEMNDVEFVVSASDPAAEEEGATVMDQPFFENWYGYQEDVFQRGEKLDFVQVLSVSKTTSPEEDPEAYKIQMFDAGGTYLSPPWWVPFRSWIGLFLGIVVGRWIGGLLGYAPFHPEWTTDWEAACGAMQQSRFQRRFADPQAQQRARERFRGQLEEASAKGEKSE</sequence>
<feature type="region of interest" description="Disordered" evidence="1">
    <location>
        <begin position="249"/>
        <end position="276"/>
    </location>
</feature>